<dbReference type="InterPro" id="IPR017956">
    <property type="entry name" value="AT_hook_DNA-bd_motif"/>
</dbReference>
<dbReference type="AlphaFoldDB" id="A0A9Q1KR44"/>
<name>A0A9Q1KR44_9CARY</name>
<dbReference type="GO" id="GO:0005730">
    <property type="term" value="C:nucleolus"/>
    <property type="evidence" value="ECO:0007669"/>
    <property type="project" value="TreeGrafter"/>
</dbReference>
<dbReference type="SMART" id="SM00526">
    <property type="entry name" value="H15"/>
    <property type="match status" value="1"/>
</dbReference>
<dbReference type="SUPFAM" id="SSF46785">
    <property type="entry name" value="Winged helix' DNA-binding domain"/>
    <property type="match status" value="1"/>
</dbReference>
<feature type="region of interest" description="Disordered" evidence="4">
    <location>
        <begin position="1"/>
        <end position="36"/>
    </location>
</feature>
<dbReference type="Proteomes" id="UP001153076">
    <property type="component" value="Unassembled WGS sequence"/>
</dbReference>
<organism evidence="6 7">
    <name type="scientific">Carnegiea gigantea</name>
    <dbReference type="NCBI Taxonomy" id="171969"/>
    <lineage>
        <taxon>Eukaryota</taxon>
        <taxon>Viridiplantae</taxon>
        <taxon>Streptophyta</taxon>
        <taxon>Embryophyta</taxon>
        <taxon>Tracheophyta</taxon>
        <taxon>Spermatophyta</taxon>
        <taxon>Magnoliopsida</taxon>
        <taxon>eudicotyledons</taxon>
        <taxon>Gunneridae</taxon>
        <taxon>Pentapetalae</taxon>
        <taxon>Caryophyllales</taxon>
        <taxon>Cactineae</taxon>
        <taxon>Cactaceae</taxon>
        <taxon>Cactoideae</taxon>
        <taxon>Echinocereeae</taxon>
        <taxon>Carnegiea</taxon>
    </lineage>
</organism>
<dbReference type="InterPro" id="IPR005818">
    <property type="entry name" value="Histone_H1/H5_H15"/>
</dbReference>
<feature type="region of interest" description="Disordered" evidence="4">
    <location>
        <begin position="268"/>
        <end position="382"/>
    </location>
</feature>
<comment type="subcellular location">
    <subcellularLocation>
        <location evidence="1">Nucleus</location>
    </subcellularLocation>
</comment>
<dbReference type="GO" id="GO:0006334">
    <property type="term" value="P:nucleosome assembly"/>
    <property type="evidence" value="ECO:0007669"/>
    <property type="project" value="InterPro"/>
</dbReference>
<feature type="compositionally biased region" description="Low complexity" evidence="4">
    <location>
        <begin position="242"/>
        <end position="251"/>
    </location>
</feature>
<accession>A0A9Q1KR44</accession>
<dbReference type="InterPro" id="IPR000637">
    <property type="entry name" value="HMGI/Y_DNA-bd_CS"/>
</dbReference>
<protein>
    <recommendedName>
        <fullName evidence="5">H15 domain-containing protein</fullName>
    </recommendedName>
</protein>
<sequence length="382" mass="39606">MDQAALVAQFPAATADAPPPPAANASPSAAVPPPSHPSYAEMITAAIVWGSSQGKEGGSSRRAIAKYIDRVYTNLPPSHSALLTHHLKRLKNSGHLVMIKNSYQLSSAMPIPPPPPPPPRSAPAAAPPPLAVSPAPPPALAASPAPANPSSKRGPGRPPKQKPDADTATHPTPISSSVVVDNGSGFGSESGKKRRGRPPKQPQQQGDVAAEVPFVQPISEIPPKLVNGEATSVGQKTRGRPPKQQQAPVVPFAQPVVQVSEEVVVADVPKRRPGRPPKANVVGPETPAGNVAGSEMSTGGVTMARSRGRPRKNALGPVSRTVGKKPRGRPRKLGGAVGMRMGMVPGKRRGRPPKGVGGGGPPKMMRRTGRRVGRPRKVTTSF</sequence>
<dbReference type="InterPro" id="IPR036390">
    <property type="entry name" value="WH_DNA-bd_sf"/>
</dbReference>
<dbReference type="GO" id="GO:0030261">
    <property type="term" value="P:chromosome condensation"/>
    <property type="evidence" value="ECO:0007669"/>
    <property type="project" value="TreeGrafter"/>
</dbReference>
<dbReference type="PANTHER" id="PTHR11467:SF29">
    <property type="entry name" value="OS03G0711600 PROTEIN"/>
    <property type="match status" value="1"/>
</dbReference>
<proteinExistence type="predicted"/>
<keyword evidence="7" id="KW-1185">Reference proteome</keyword>
<evidence type="ECO:0000313" key="7">
    <source>
        <dbReference type="Proteomes" id="UP001153076"/>
    </source>
</evidence>
<dbReference type="PROSITE" id="PS51504">
    <property type="entry name" value="H15"/>
    <property type="match status" value="1"/>
</dbReference>
<keyword evidence="3" id="KW-0539">Nucleus</keyword>
<feature type="compositionally biased region" description="Basic residues" evidence="4">
    <location>
        <begin position="364"/>
        <end position="382"/>
    </location>
</feature>
<evidence type="ECO:0000259" key="5">
    <source>
        <dbReference type="PROSITE" id="PS51504"/>
    </source>
</evidence>
<keyword evidence="2" id="KW-0238">DNA-binding</keyword>
<dbReference type="Gene3D" id="1.10.10.10">
    <property type="entry name" value="Winged helix-like DNA-binding domain superfamily/Winged helix DNA-binding domain"/>
    <property type="match status" value="1"/>
</dbReference>
<gene>
    <name evidence="6" type="ORF">Cgig2_013140</name>
</gene>
<feature type="compositionally biased region" description="Low complexity" evidence="4">
    <location>
        <begin position="140"/>
        <end position="153"/>
    </location>
</feature>
<feature type="compositionally biased region" description="Pro residues" evidence="4">
    <location>
        <begin position="110"/>
        <end position="139"/>
    </location>
</feature>
<feature type="region of interest" description="Disordered" evidence="4">
    <location>
        <begin position="108"/>
        <end position="251"/>
    </location>
</feature>
<feature type="domain" description="H15" evidence="5">
    <location>
        <begin position="35"/>
        <end position="107"/>
    </location>
</feature>
<reference evidence="6" key="1">
    <citation type="submission" date="2022-04" db="EMBL/GenBank/DDBJ databases">
        <title>Carnegiea gigantea Genome sequencing and assembly v2.</title>
        <authorList>
            <person name="Copetti D."/>
            <person name="Sanderson M.J."/>
            <person name="Burquez A."/>
            <person name="Wojciechowski M.F."/>
        </authorList>
    </citation>
    <scope>NUCLEOTIDE SEQUENCE</scope>
    <source>
        <strain evidence="6">SGP5-SGP5p</strain>
        <tissue evidence="6">Aerial part</tissue>
    </source>
</reference>
<dbReference type="GO" id="GO:0003690">
    <property type="term" value="F:double-stranded DNA binding"/>
    <property type="evidence" value="ECO:0007669"/>
    <property type="project" value="TreeGrafter"/>
</dbReference>
<dbReference type="CDD" id="cd00073">
    <property type="entry name" value="H15"/>
    <property type="match status" value="1"/>
</dbReference>
<evidence type="ECO:0000313" key="6">
    <source>
        <dbReference type="EMBL" id="KAJ8447363.1"/>
    </source>
</evidence>
<feature type="compositionally biased region" description="Polar residues" evidence="4">
    <location>
        <begin position="169"/>
        <end position="179"/>
    </location>
</feature>
<dbReference type="Pfam" id="PF00538">
    <property type="entry name" value="Linker_histone"/>
    <property type="match status" value="1"/>
</dbReference>
<dbReference type="PROSITE" id="PS00354">
    <property type="entry name" value="HMGI_Y"/>
    <property type="match status" value="1"/>
</dbReference>
<dbReference type="GO" id="GO:0045910">
    <property type="term" value="P:negative regulation of DNA recombination"/>
    <property type="evidence" value="ECO:0007669"/>
    <property type="project" value="TreeGrafter"/>
</dbReference>
<dbReference type="PRINTS" id="PR00929">
    <property type="entry name" value="ATHOOK"/>
</dbReference>
<comment type="caution">
    <text evidence="6">The sequence shown here is derived from an EMBL/GenBank/DDBJ whole genome shotgun (WGS) entry which is preliminary data.</text>
</comment>
<evidence type="ECO:0000256" key="4">
    <source>
        <dbReference type="SAM" id="MobiDB-lite"/>
    </source>
</evidence>
<evidence type="ECO:0000256" key="2">
    <source>
        <dbReference type="ARBA" id="ARBA00023125"/>
    </source>
</evidence>
<dbReference type="GO" id="GO:0000786">
    <property type="term" value="C:nucleosome"/>
    <property type="evidence" value="ECO:0007669"/>
    <property type="project" value="InterPro"/>
</dbReference>
<dbReference type="SMART" id="SM00384">
    <property type="entry name" value="AT_hook"/>
    <property type="match status" value="8"/>
</dbReference>
<dbReference type="OrthoDB" id="1110759at2759"/>
<dbReference type="Pfam" id="PF02178">
    <property type="entry name" value="AT_hook"/>
    <property type="match status" value="5"/>
</dbReference>
<dbReference type="GO" id="GO:0006355">
    <property type="term" value="P:regulation of DNA-templated transcription"/>
    <property type="evidence" value="ECO:0007669"/>
    <property type="project" value="InterPro"/>
</dbReference>
<dbReference type="InterPro" id="IPR036388">
    <property type="entry name" value="WH-like_DNA-bd_sf"/>
</dbReference>
<dbReference type="GO" id="GO:0031492">
    <property type="term" value="F:nucleosomal DNA binding"/>
    <property type="evidence" value="ECO:0007669"/>
    <property type="project" value="TreeGrafter"/>
</dbReference>
<dbReference type="PANTHER" id="PTHR11467">
    <property type="entry name" value="HISTONE H1"/>
    <property type="match status" value="1"/>
</dbReference>
<feature type="compositionally biased region" description="Basic residues" evidence="4">
    <location>
        <begin position="322"/>
        <end position="332"/>
    </location>
</feature>
<dbReference type="EMBL" id="JAKOGI010000039">
    <property type="protein sequence ID" value="KAJ8447363.1"/>
    <property type="molecule type" value="Genomic_DNA"/>
</dbReference>
<evidence type="ECO:0000256" key="3">
    <source>
        <dbReference type="ARBA" id="ARBA00023242"/>
    </source>
</evidence>
<evidence type="ECO:0000256" key="1">
    <source>
        <dbReference type="ARBA" id="ARBA00004123"/>
    </source>
</evidence>